<feature type="region of interest" description="Disordered" evidence="1">
    <location>
        <begin position="43"/>
        <end position="76"/>
    </location>
</feature>
<reference evidence="2 3" key="1">
    <citation type="submission" date="2021-04" db="EMBL/GenBank/DDBJ databases">
        <title>Genome analysis of Polyangium sp.</title>
        <authorList>
            <person name="Li Y."/>
            <person name="Wang J."/>
        </authorList>
    </citation>
    <scope>NUCLEOTIDE SEQUENCE [LARGE SCALE GENOMIC DNA]</scope>
    <source>
        <strain evidence="2 3">SDU14</strain>
    </source>
</reference>
<evidence type="ECO:0000313" key="2">
    <source>
        <dbReference type="EMBL" id="MDC3987914.1"/>
    </source>
</evidence>
<accession>A0A9X3XCK7</accession>
<evidence type="ECO:0000256" key="1">
    <source>
        <dbReference type="SAM" id="MobiDB-lite"/>
    </source>
</evidence>
<dbReference type="Proteomes" id="UP001151081">
    <property type="component" value="Unassembled WGS sequence"/>
</dbReference>
<dbReference type="RefSeq" id="WP_272459696.1">
    <property type="nucleotide sequence ID" value="NZ_JAGTJJ010000061.1"/>
</dbReference>
<dbReference type="EMBL" id="JAGTJJ010000061">
    <property type="protein sequence ID" value="MDC3987914.1"/>
    <property type="molecule type" value="Genomic_DNA"/>
</dbReference>
<comment type="caution">
    <text evidence="2">The sequence shown here is derived from an EMBL/GenBank/DDBJ whole genome shotgun (WGS) entry which is preliminary data.</text>
</comment>
<gene>
    <name evidence="2" type="ORF">KEG57_46040</name>
</gene>
<keyword evidence="3" id="KW-1185">Reference proteome</keyword>
<proteinExistence type="predicted"/>
<sequence length="190" mass="20180">MPRTSCNTRSTVLDRHHRGRVERLASAASALVFLASASCARRDEEASKPAPHPSASGAPQVMAPQVSGERGSAVDAEPQPDFIKHRPVHMKPACSSSSESAASDGHHRCVALTLRCPELDRGESVWLATTPPVTKVKLPEGSRGLRVTGEDEVSATVCCKATSAEPRPVKAQIRLFTNEVAGSVHTIDCP</sequence>
<evidence type="ECO:0000313" key="3">
    <source>
        <dbReference type="Proteomes" id="UP001151081"/>
    </source>
</evidence>
<organism evidence="2 3">
    <name type="scientific">Polyangium jinanense</name>
    <dbReference type="NCBI Taxonomy" id="2829994"/>
    <lineage>
        <taxon>Bacteria</taxon>
        <taxon>Pseudomonadati</taxon>
        <taxon>Myxococcota</taxon>
        <taxon>Polyangia</taxon>
        <taxon>Polyangiales</taxon>
        <taxon>Polyangiaceae</taxon>
        <taxon>Polyangium</taxon>
    </lineage>
</organism>
<protein>
    <submittedName>
        <fullName evidence="2">Uncharacterized protein</fullName>
    </submittedName>
</protein>
<dbReference type="AlphaFoldDB" id="A0A9X3XCK7"/>
<name>A0A9X3XCK7_9BACT</name>